<accession>A0AAW9K0I7</accession>
<evidence type="ECO:0000256" key="2">
    <source>
        <dbReference type="ARBA" id="ARBA00008017"/>
    </source>
</evidence>
<keyword evidence="4 8" id="KW-0812">Transmembrane</keyword>
<proteinExistence type="inferred from homology"/>
<dbReference type="InterPro" id="IPR023408">
    <property type="entry name" value="MscS_beta-dom_sf"/>
</dbReference>
<dbReference type="GO" id="GO:0008381">
    <property type="term" value="F:mechanosensitive monoatomic ion channel activity"/>
    <property type="evidence" value="ECO:0007669"/>
    <property type="project" value="InterPro"/>
</dbReference>
<comment type="subcellular location">
    <subcellularLocation>
        <location evidence="1">Cell membrane</location>
        <topology evidence="1">Multi-pass membrane protein</topology>
    </subcellularLocation>
</comment>
<dbReference type="Gene3D" id="2.30.30.60">
    <property type="match status" value="1"/>
</dbReference>
<dbReference type="Gene3D" id="3.30.70.100">
    <property type="match status" value="1"/>
</dbReference>
<evidence type="ECO:0000256" key="6">
    <source>
        <dbReference type="ARBA" id="ARBA00023136"/>
    </source>
</evidence>
<evidence type="ECO:0000259" key="9">
    <source>
        <dbReference type="Pfam" id="PF00924"/>
    </source>
</evidence>
<dbReference type="Pfam" id="PF21088">
    <property type="entry name" value="MS_channel_1st"/>
    <property type="match status" value="1"/>
</dbReference>
<dbReference type="InterPro" id="IPR011014">
    <property type="entry name" value="MscS_channel_TM-2"/>
</dbReference>
<dbReference type="SUPFAM" id="SSF82689">
    <property type="entry name" value="Mechanosensitive channel protein MscS (YggB), C-terminal domain"/>
    <property type="match status" value="1"/>
</dbReference>
<feature type="transmembrane region" description="Helical" evidence="8">
    <location>
        <begin position="38"/>
        <end position="59"/>
    </location>
</feature>
<dbReference type="InterPro" id="IPR011066">
    <property type="entry name" value="MscS_channel_C_sf"/>
</dbReference>
<dbReference type="SUPFAM" id="SSF82861">
    <property type="entry name" value="Mechanosensitive channel protein MscS (YggB), transmembrane region"/>
    <property type="match status" value="1"/>
</dbReference>
<dbReference type="InterPro" id="IPR045276">
    <property type="entry name" value="YbiO_bact"/>
</dbReference>
<organism evidence="11 12">
    <name type="scientific">Carnobacterium maltaromaticum</name>
    <name type="common">Carnobacterium piscicola</name>
    <dbReference type="NCBI Taxonomy" id="2751"/>
    <lineage>
        <taxon>Bacteria</taxon>
        <taxon>Bacillati</taxon>
        <taxon>Bacillota</taxon>
        <taxon>Bacilli</taxon>
        <taxon>Lactobacillales</taxon>
        <taxon>Carnobacteriaceae</taxon>
        <taxon>Carnobacterium</taxon>
    </lineage>
</organism>
<evidence type="ECO:0000256" key="8">
    <source>
        <dbReference type="SAM" id="Phobius"/>
    </source>
</evidence>
<dbReference type="InterPro" id="IPR010920">
    <property type="entry name" value="LSM_dom_sf"/>
</dbReference>
<gene>
    <name evidence="11" type="ORF">RAK27_06815</name>
</gene>
<feature type="domain" description="Mechanosensitive ion channel transmembrane helices 2/3" evidence="10">
    <location>
        <begin position="94"/>
        <end position="135"/>
    </location>
</feature>
<dbReference type="RefSeq" id="WP_322808751.1">
    <property type="nucleotide sequence ID" value="NZ_JAVBVO010000003.1"/>
</dbReference>
<evidence type="ECO:0000256" key="7">
    <source>
        <dbReference type="ARBA" id="ARBA00059688"/>
    </source>
</evidence>
<evidence type="ECO:0000259" key="10">
    <source>
        <dbReference type="Pfam" id="PF21088"/>
    </source>
</evidence>
<dbReference type="GO" id="GO:0005886">
    <property type="term" value="C:plasma membrane"/>
    <property type="evidence" value="ECO:0007669"/>
    <property type="project" value="UniProtKB-SubCell"/>
</dbReference>
<dbReference type="InterPro" id="IPR049142">
    <property type="entry name" value="MS_channel_1st"/>
</dbReference>
<feature type="transmembrane region" description="Helical" evidence="8">
    <location>
        <begin position="95"/>
        <end position="117"/>
    </location>
</feature>
<feature type="domain" description="Mechanosensitive ion channel MscS" evidence="9">
    <location>
        <begin position="138"/>
        <end position="201"/>
    </location>
</feature>
<dbReference type="AlphaFoldDB" id="A0AAW9K0I7"/>
<dbReference type="PANTHER" id="PTHR30460">
    <property type="entry name" value="MODERATE CONDUCTANCE MECHANOSENSITIVE CHANNEL YBIO"/>
    <property type="match status" value="1"/>
</dbReference>
<evidence type="ECO:0000256" key="3">
    <source>
        <dbReference type="ARBA" id="ARBA00022475"/>
    </source>
</evidence>
<evidence type="ECO:0000313" key="12">
    <source>
        <dbReference type="Proteomes" id="UP001290462"/>
    </source>
</evidence>
<keyword evidence="3" id="KW-1003">Cell membrane</keyword>
<evidence type="ECO:0000256" key="5">
    <source>
        <dbReference type="ARBA" id="ARBA00022989"/>
    </source>
</evidence>
<name>A0AAW9K0I7_CARML</name>
<evidence type="ECO:0000256" key="1">
    <source>
        <dbReference type="ARBA" id="ARBA00004651"/>
    </source>
</evidence>
<dbReference type="Gene3D" id="1.10.287.1260">
    <property type="match status" value="1"/>
</dbReference>
<keyword evidence="6 8" id="KW-0472">Membrane</keyword>
<comment type="function">
    <text evidence="7">May play a role in resistance to osmotic downshock.</text>
</comment>
<sequence length="300" mass="33072">MDSSSTVDSSVTSEVAQKVEKSTNFLLNYWDNIKWGDIIAIFITKGIQLLILAILFLILNKVGRVFIEKSFNNYKLKKQVSESRMDTLSSLSLNVFYYIMFFFFLYGLLSILGVPVATLLAGAGVVGIAVGLGAQGFISDIVTGFFIILEKQLDVGDYVRLDPIEGTVIAVGLRTTQIKSVNGTLNFIPNRNITIVSNLSRGNMRALIDIRMVPNADINLVTEVIEKVNNELVPEHSEIVQGPTLLGLTDLGNGQLAFRVVIFTLNGDQYHVQNEFLKHYVQALTEAGVEIPASPLNILK</sequence>
<reference evidence="11" key="1">
    <citation type="submission" date="2023-08" db="EMBL/GenBank/DDBJ databases">
        <title>Genomic characterization of piscicolin 126 produced by Carnobacterium maltaromaticum CM22 strain isolated from salmon (Salmo salar).</title>
        <authorList>
            <person name="Gonzalez-Gragera E."/>
            <person name="Garcia-Lopez J.D."/>
            <person name="Teso-Perez C."/>
            <person name="Gimenez-Hernandez I."/>
            <person name="Peralta-Sanchez J.M."/>
            <person name="Valdivia E."/>
            <person name="Montalban-Lopez M."/>
            <person name="Martin-Platero A.M."/>
            <person name="Banos A."/>
            <person name="Martinez-Bueno M."/>
        </authorList>
    </citation>
    <scope>NUCLEOTIDE SEQUENCE</scope>
    <source>
        <strain evidence="11">CM22</strain>
    </source>
</reference>
<dbReference type="Proteomes" id="UP001290462">
    <property type="component" value="Unassembled WGS sequence"/>
</dbReference>
<comment type="similarity">
    <text evidence="2">Belongs to the MscS (TC 1.A.23) family.</text>
</comment>
<keyword evidence="5 8" id="KW-1133">Transmembrane helix</keyword>
<dbReference type="EMBL" id="JAVBVO010000003">
    <property type="protein sequence ID" value="MDZ5758371.1"/>
    <property type="molecule type" value="Genomic_DNA"/>
</dbReference>
<dbReference type="Pfam" id="PF00924">
    <property type="entry name" value="MS_channel_2nd"/>
    <property type="match status" value="1"/>
</dbReference>
<comment type="caution">
    <text evidence="11">The sequence shown here is derived from an EMBL/GenBank/DDBJ whole genome shotgun (WGS) entry which is preliminary data.</text>
</comment>
<evidence type="ECO:0000256" key="4">
    <source>
        <dbReference type="ARBA" id="ARBA00022692"/>
    </source>
</evidence>
<dbReference type="FunFam" id="2.30.30.60:FF:000001">
    <property type="entry name" value="MscS Mechanosensitive ion channel"/>
    <property type="match status" value="1"/>
</dbReference>
<evidence type="ECO:0000313" key="11">
    <source>
        <dbReference type="EMBL" id="MDZ5758371.1"/>
    </source>
</evidence>
<feature type="transmembrane region" description="Helical" evidence="8">
    <location>
        <begin position="123"/>
        <end position="149"/>
    </location>
</feature>
<dbReference type="InterPro" id="IPR006685">
    <property type="entry name" value="MscS_channel_2nd"/>
</dbReference>
<dbReference type="SUPFAM" id="SSF50182">
    <property type="entry name" value="Sm-like ribonucleoproteins"/>
    <property type="match status" value="1"/>
</dbReference>
<dbReference type="PANTHER" id="PTHR30460:SF0">
    <property type="entry name" value="MODERATE CONDUCTANCE MECHANOSENSITIVE CHANNEL YBIO"/>
    <property type="match status" value="1"/>
</dbReference>
<protein>
    <submittedName>
        <fullName evidence="11">Mechanosensitive ion channel family protein</fullName>
    </submittedName>
</protein>